<name>A0ABW5FM73_9PSEU</name>
<sequence>MADTDQPVAAYQKILDRLYDNATYSAQAYFEAAKGAEFLGKVIVFLPALMAACAGALVALDFSKAWGIAAAAAGLVSATGSFLGAERKAPSFRESARRYTQLRHKIASAADLATFASVKDLAEIVKKLEVEYSEIVGRDEPVSNRYFNRASRRVKRGKV</sequence>
<reference evidence="3" key="1">
    <citation type="journal article" date="2019" name="Int. J. Syst. Evol. Microbiol.">
        <title>The Global Catalogue of Microorganisms (GCM) 10K type strain sequencing project: providing services to taxonomists for standard genome sequencing and annotation.</title>
        <authorList>
            <consortium name="The Broad Institute Genomics Platform"/>
            <consortium name="The Broad Institute Genome Sequencing Center for Infectious Disease"/>
            <person name="Wu L."/>
            <person name="Ma J."/>
        </authorList>
    </citation>
    <scope>NUCLEOTIDE SEQUENCE [LARGE SCALE GENOMIC DNA]</scope>
    <source>
        <strain evidence="3">CGMCC 4.7645</strain>
    </source>
</reference>
<dbReference type="EMBL" id="JBHUKR010000004">
    <property type="protein sequence ID" value="MFD2415121.1"/>
    <property type="molecule type" value="Genomic_DNA"/>
</dbReference>
<protein>
    <recommendedName>
        <fullName evidence="4">SLATT domain-containing protein</fullName>
    </recommendedName>
</protein>
<comment type="caution">
    <text evidence="2">The sequence shown here is derived from an EMBL/GenBank/DDBJ whole genome shotgun (WGS) entry which is preliminary data.</text>
</comment>
<evidence type="ECO:0000313" key="2">
    <source>
        <dbReference type="EMBL" id="MFD2415121.1"/>
    </source>
</evidence>
<organism evidence="2 3">
    <name type="scientific">Amycolatopsis pigmentata</name>
    <dbReference type="NCBI Taxonomy" id="450801"/>
    <lineage>
        <taxon>Bacteria</taxon>
        <taxon>Bacillati</taxon>
        <taxon>Actinomycetota</taxon>
        <taxon>Actinomycetes</taxon>
        <taxon>Pseudonocardiales</taxon>
        <taxon>Pseudonocardiaceae</taxon>
        <taxon>Amycolatopsis</taxon>
    </lineage>
</organism>
<keyword evidence="3" id="KW-1185">Reference proteome</keyword>
<proteinExistence type="predicted"/>
<accession>A0ABW5FM73</accession>
<keyword evidence="1" id="KW-0472">Membrane</keyword>
<feature type="transmembrane region" description="Helical" evidence="1">
    <location>
        <begin position="38"/>
        <end position="60"/>
    </location>
</feature>
<evidence type="ECO:0000313" key="3">
    <source>
        <dbReference type="Proteomes" id="UP001597417"/>
    </source>
</evidence>
<evidence type="ECO:0008006" key="4">
    <source>
        <dbReference type="Google" id="ProtNLM"/>
    </source>
</evidence>
<evidence type="ECO:0000256" key="1">
    <source>
        <dbReference type="SAM" id="Phobius"/>
    </source>
</evidence>
<keyword evidence="1" id="KW-0812">Transmembrane</keyword>
<gene>
    <name evidence="2" type="ORF">ACFSXZ_02150</name>
</gene>
<feature type="transmembrane region" description="Helical" evidence="1">
    <location>
        <begin position="66"/>
        <end position="85"/>
    </location>
</feature>
<dbReference type="Proteomes" id="UP001597417">
    <property type="component" value="Unassembled WGS sequence"/>
</dbReference>
<keyword evidence="1" id="KW-1133">Transmembrane helix</keyword>
<dbReference type="RefSeq" id="WP_378260642.1">
    <property type="nucleotide sequence ID" value="NZ_JBHUKR010000004.1"/>
</dbReference>